<reference evidence="2 3" key="1">
    <citation type="submission" date="2023-08" db="EMBL/GenBank/DDBJ databases">
        <authorList>
            <person name="Girao M."/>
            <person name="Carvalho M.F."/>
        </authorList>
    </citation>
    <scope>NUCLEOTIDE SEQUENCE [LARGE SCALE GENOMIC DNA]</scope>
    <source>
        <strain evidence="2 3">CC-R104</strain>
    </source>
</reference>
<comment type="caution">
    <text evidence="2">The sequence shown here is derived from an EMBL/GenBank/DDBJ whole genome shotgun (WGS) entry which is preliminary data.</text>
</comment>
<accession>A0ABU7JTR1</accession>
<dbReference type="Proteomes" id="UP001331936">
    <property type="component" value="Unassembled WGS sequence"/>
</dbReference>
<evidence type="ECO:0000256" key="1">
    <source>
        <dbReference type="SAM" id="SignalP"/>
    </source>
</evidence>
<dbReference type="EMBL" id="JAUZMZ010000073">
    <property type="protein sequence ID" value="MEE2033220.1"/>
    <property type="molecule type" value="Genomic_DNA"/>
</dbReference>
<keyword evidence="3" id="KW-1185">Reference proteome</keyword>
<keyword evidence="1" id="KW-0732">Signal</keyword>
<organism evidence="2 3">
    <name type="scientific">Rhodococcus chondri</name>
    <dbReference type="NCBI Taxonomy" id="3065941"/>
    <lineage>
        <taxon>Bacteria</taxon>
        <taxon>Bacillati</taxon>
        <taxon>Actinomycetota</taxon>
        <taxon>Actinomycetes</taxon>
        <taxon>Mycobacteriales</taxon>
        <taxon>Nocardiaceae</taxon>
        <taxon>Rhodococcus</taxon>
    </lineage>
</organism>
<proteinExistence type="predicted"/>
<evidence type="ECO:0000313" key="2">
    <source>
        <dbReference type="EMBL" id="MEE2033220.1"/>
    </source>
</evidence>
<sequence>MFNSRSFIAVAALAVLPIVGASATARADNHHDNDRRFGGRCDVIIVDDDGDIIRTDRKSQGSRIDDFRCDDGLWRYTTSGFGHNRGDVFAAVLIRER</sequence>
<gene>
    <name evidence="2" type="ORF">Q8814_14030</name>
</gene>
<feature type="chain" id="PRO_5045609102" description="Secreted protein" evidence="1">
    <location>
        <begin position="28"/>
        <end position="97"/>
    </location>
</feature>
<dbReference type="RefSeq" id="WP_330152631.1">
    <property type="nucleotide sequence ID" value="NZ_JAUZMZ010000073.1"/>
</dbReference>
<evidence type="ECO:0008006" key="4">
    <source>
        <dbReference type="Google" id="ProtNLM"/>
    </source>
</evidence>
<name>A0ABU7JTR1_9NOCA</name>
<feature type="signal peptide" evidence="1">
    <location>
        <begin position="1"/>
        <end position="27"/>
    </location>
</feature>
<protein>
    <recommendedName>
        <fullName evidence="4">Secreted protein</fullName>
    </recommendedName>
</protein>
<evidence type="ECO:0000313" key="3">
    <source>
        <dbReference type="Proteomes" id="UP001331936"/>
    </source>
</evidence>